<accession>A0A6J4UF06</accession>
<dbReference type="SUPFAM" id="SSF141571">
    <property type="entry name" value="Pentapeptide repeat-like"/>
    <property type="match status" value="1"/>
</dbReference>
<keyword evidence="1" id="KW-0732">Signal</keyword>
<gene>
    <name evidence="2" type="ORF">AVDCRST_MAG33-639</name>
</gene>
<dbReference type="InterPro" id="IPR001646">
    <property type="entry name" value="5peptide_repeat"/>
</dbReference>
<proteinExistence type="predicted"/>
<feature type="signal peptide" evidence="1">
    <location>
        <begin position="1"/>
        <end position="28"/>
    </location>
</feature>
<protein>
    <recommendedName>
        <fullName evidence="3">Pentapeptide repeat family protein</fullName>
    </recommendedName>
</protein>
<dbReference type="Pfam" id="PF00805">
    <property type="entry name" value="Pentapeptide"/>
    <property type="match status" value="1"/>
</dbReference>
<dbReference type="AlphaFoldDB" id="A0A6J4UF06"/>
<evidence type="ECO:0000256" key="1">
    <source>
        <dbReference type="SAM" id="SignalP"/>
    </source>
</evidence>
<evidence type="ECO:0000313" key="2">
    <source>
        <dbReference type="EMBL" id="CAA9548021.1"/>
    </source>
</evidence>
<name>A0A6J4UF06_9BACT</name>
<organism evidence="2">
    <name type="scientific">uncultured Thermomicrobiales bacterium</name>
    <dbReference type="NCBI Taxonomy" id="1645740"/>
    <lineage>
        <taxon>Bacteria</taxon>
        <taxon>Pseudomonadati</taxon>
        <taxon>Thermomicrobiota</taxon>
        <taxon>Thermomicrobia</taxon>
        <taxon>Thermomicrobiales</taxon>
        <taxon>environmental samples</taxon>
    </lineage>
</organism>
<dbReference type="Gene3D" id="2.160.20.80">
    <property type="entry name" value="E3 ubiquitin-protein ligase SopA"/>
    <property type="match status" value="1"/>
</dbReference>
<dbReference type="EMBL" id="CADCWK010000052">
    <property type="protein sequence ID" value="CAA9548021.1"/>
    <property type="molecule type" value="Genomic_DNA"/>
</dbReference>
<sequence length="100" mass="10362">MGPSYGRLTMVALATTLLLIARPTTAPAAPPRAQTTPSGCEIARSYIAGQGPSLASVQLDGCELIYLDLTGADLSQTNLVDTRFPGANPNGANLDRATME</sequence>
<evidence type="ECO:0008006" key="3">
    <source>
        <dbReference type="Google" id="ProtNLM"/>
    </source>
</evidence>
<reference evidence="2" key="1">
    <citation type="submission" date="2020-02" db="EMBL/GenBank/DDBJ databases">
        <authorList>
            <person name="Meier V. D."/>
        </authorList>
    </citation>
    <scope>NUCLEOTIDE SEQUENCE</scope>
    <source>
        <strain evidence="2">AVDCRST_MAG33</strain>
    </source>
</reference>
<feature type="chain" id="PRO_5027123652" description="Pentapeptide repeat family protein" evidence="1">
    <location>
        <begin position="29"/>
        <end position="100"/>
    </location>
</feature>